<dbReference type="GO" id="GO:0006289">
    <property type="term" value="P:nucleotide-excision repair"/>
    <property type="evidence" value="ECO:0007669"/>
    <property type="project" value="TreeGrafter"/>
</dbReference>
<dbReference type="GO" id="GO:0005524">
    <property type="term" value="F:ATP binding"/>
    <property type="evidence" value="ECO:0007669"/>
    <property type="project" value="UniProtKB-KW"/>
</dbReference>
<dbReference type="GO" id="GO:0008094">
    <property type="term" value="F:ATP-dependent activity, acting on DNA"/>
    <property type="evidence" value="ECO:0007669"/>
    <property type="project" value="TreeGrafter"/>
</dbReference>
<sequence length="104" mass="11822">DPTVTVFLVSLKAGGVALNLTEASRVFVLDPWFNPAVEDQAFDRIHRLGQHRPITITRLIIANSIESRILELQGKKKLLFDSTIGQDLESLSRITRQEMEFLFQ</sequence>
<name>A0A4P9WQY9_9FUNG</name>
<protein>
    <recommendedName>
        <fullName evidence="4">Helicase C-terminal domain-containing protein</fullName>
    </recommendedName>
</protein>
<dbReference type="GO" id="GO:0005634">
    <property type="term" value="C:nucleus"/>
    <property type="evidence" value="ECO:0007669"/>
    <property type="project" value="TreeGrafter"/>
</dbReference>
<dbReference type="Pfam" id="PF00271">
    <property type="entry name" value="Helicase_C"/>
    <property type="match status" value="1"/>
</dbReference>
<keyword evidence="2" id="KW-0378">Hydrolase</keyword>
<evidence type="ECO:0000256" key="1">
    <source>
        <dbReference type="ARBA" id="ARBA00022741"/>
    </source>
</evidence>
<feature type="non-terminal residue" evidence="5">
    <location>
        <position position="104"/>
    </location>
</feature>
<gene>
    <name evidence="5" type="ORF">CAUPRSCDRAFT_1479</name>
</gene>
<dbReference type="CDD" id="cd18793">
    <property type="entry name" value="SF2_C_SNF"/>
    <property type="match status" value="1"/>
</dbReference>
<dbReference type="InterPro" id="IPR050628">
    <property type="entry name" value="SNF2_RAD54_helicase_TF"/>
</dbReference>
<dbReference type="EMBL" id="ML011666">
    <property type="protein sequence ID" value="RKO95464.1"/>
    <property type="molecule type" value="Genomic_DNA"/>
</dbReference>
<dbReference type="SUPFAM" id="SSF52540">
    <property type="entry name" value="P-loop containing nucleoside triphosphate hydrolases"/>
    <property type="match status" value="1"/>
</dbReference>
<dbReference type="AlphaFoldDB" id="A0A4P9WQY9"/>
<dbReference type="Proteomes" id="UP000268535">
    <property type="component" value="Unassembled WGS sequence"/>
</dbReference>
<evidence type="ECO:0000313" key="5">
    <source>
        <dbReference type="EMBL" id="RKO95464.1"/>
    </source>
</evidence>
<keyword evidence="3" id="KW-0067">ATP-binding</keyword>
<feature type="non-terminal residue" evidence="5">
    <location>
        <position position="1"/>
    </location>
</feature>
<dbReference type="InterPro" id="IPR049730">
    <property type="entry name" value="SNF2/RAD54-like_C"/>
</dbReference>
<evidence type="ECO:0000256" key="3">
    <source>
        <dbReference type="ARBA" id="ARBA00022840"/>
    </source>
</evidence>
<keyword evidence="1" id="KW-0547">Nucleotide-binding</keyword>
<organism evidence="5 6">
    <name type="scientific">Caulochytrium protostelioides</name>
    <dbReference type="NCBI Taxonomy" id="1555241"/>
    <lineage>
        <taxon>Eukaryota</taxon>
        <taxon>Fungi</taxon>
        <taxon>Fungi incertae sedis</taxon>
        <taxon>Chytridiomycota</taxon>
        <taxon>Chytridiomycota incertae sedis</taxon>
        <taxon>Chytridiomycetes</taxon>
        <taxon>Caulochytriales</taxon>
        <taxon>Caulochytriaceae</taxon>
        <taxon>Caulochytrium</taxon>
    </lineage>
</organism>
<dbReference type="Gene3D" id="3.40.50.300">
    <property type="entry name" value="P-loop containing nucleotide triphosphate hydrolases"/>
    <property type="match status" value="1"/>
</dbReference>
<reference evidence="6" key="1">
    <citation type="journal article" date="2018" name="Nat. Microbiol.">
        <title>Leveraging single-cell genomics to expand the fungal tree of life.</title>
        <authorList>
            <person name="Ahrendt S.R."/>
            <person name="Quandt C.A."/>
            <person name="Ciobanu D."/>
            <person name="Clum A."/>
            <person name="Salamov A."/>
            <person name="Andreopoulos B."/>
            <person name="Cheng J.F."/>
            <person name="Woyke T."/>
            <person name="Pelin A."/>
            <person name="Henrissat B."/>
            <person name="Reynolds N.K."/>
            <person name="Benny G.L."/>
            <person name="Smith M.E."/>
            <person name="James T.Y."/>
            <person name="Grigoriev I.V."/>
        </authorList>
    </citation>
    <scope>NUCLEOTIDE SEQUENCE [LARGE SCALE GENOMIC DNA]</scope>
    <source>
        <strain evidence="6">ATCC 52028</strain>
    </source>
</reference>
<feature type="domain" description="Helicase C-terminal" evidence="4">
    <location>
        <begin position="5"/>
        <end position="49"/>
    </location>
</feature>
<dbReference type="GO" id="GO:0016787">
    <property type="term" value="F:hydrolase activity"/>
    <property type="evidence" value="ECO:0007669"/>
    <property type="project" value="UniProtKB-KW"/>
</dbReference>
<proteinExistence type="predicted"/>
<dbReference type="PANTHER" id="PTHR45626">
    <property type="entry name" value="TRANSCRIPTION TERMINATION FACTOR 2-RELATED"/>
    <property type="match status" value="1"/>
</dbReference>
<accession>A0A4P9WQY9</accession>
<evidence type="ECO:0000259" key="4">
    <source>
        <dbReference type="Pfam" id="PF00271"/>
    </source>
</evidence>
<dbReference type="PANTHER" id="PTHR45626:SF12">
    <property type="entry name" value="DNA REPAIR PROTEIN RAD16"/>
    <property type="match status" value="1"/>
</dbReference>
<evidence type="ECO:0000313" key="6">
    <source>
        <dbReference type="Proteomes" id="UP000268535"/>
    </source>
</evidence>
<dbReference type="InterPro" id="IPR027417">
    <property type="entry name" value="P-loop_NTPase"/>
</dbReference>
<evidence type="ECO:0000256" key="2">
    <source>
        <dbReference type="ARBA" id="ARBA00022801"/>
    </source>
</evidence>
<dbReference type="InterPro" id="IPR001650">
    <property type="entry name" value="Helicase_C-like"/>
</dbReference>